<keyword evidence="3" id="KW-1185">Reference proteome</keyword>
<reference evidence="2" key="1">
    <citation type="submission" date="2020-09" db="EMBL/GenBank/DDBJ databases">
        <title>Iningainema tapete sp. nov. (Scytonemataceae, Cyanobacteria) from greenhouses in central Florida (USA) produces two types of nodularin with biosynthetic potential for microcystin-LR and anabaenopeptins.</title>
        <authorList>
            <person name="Berthold D.E."/>
            <person name="Lefler F.W."/>
            <person name="Huang I.-S."/>
            <person name="Abdulla H."/>
            <person name="Zimba P.V."/>
            <person name="Laughinghouse H.D. IV."/>
        </authorList>
    </citation>
    <scope>NUCLEOTIDE SEQUENCE</scope>
    <source>
        <strain evidence="2">BLCCT55</strain>
    </source>
</reference>
<proteinExistence type="predicted"/>
<name>A0A8J6XAD2_9CYAN</name>
<organism evidence="2 3">
    <name type="scientific">Iningainema tapete BLCC-T55</name>
    <dbReference type="NCBI Taxonomy" id="2748662"/>
    <lineage>
        <taxon>Bacteria</taxon>
        <taxon>Bacillati</taxon>
        <taxon>Cyanobacteriota</taxon>
        <taxon>Cyanophyceae</taxon>
        <taxon>Nostocales</taxon>
        <taxon>Scytonemataceae</taxon>
        <taxon>Iningainema tapete</taxon>
    </lineage>
</organism>
<sequence length="319" mass="36008">MSILQSESLIESKSLRTETLRKASPVDLESVLMAAKVHGLFQALWKGEGWATTAQVAEYYEVANDLVRLAVSRHRDEFKNAGYATPKRSELSPEENSIISILCDGRKLPALFNPRAAVLLGMLLRDSKIAKAVRAALLKIAENHSILVLEVERLRDENQRLRDLLESNQQSASNPSSQTAELLGEMARVVEAYIDGSRSLNQSIHTSIHRQSESLRLAFENLKRLHEKTYLLPEGAKSLDYNAIADLARLTPRLNTKERRAAITAFLELIDTLPEDDERKKWSSRQIGNYLGVSYRTVCDIINERKGKKEPPMFLRNKS</sequence>
<dbReference type="Proteomes" id="UP000629098">
    <property type="component" value="Unassembled WGS sequence"/>
</dbReference>
<dbReference type="AlphaFoldDB" id="A0A8J6XAD2"/>
<keyword evidence="1" id="KW-0175">Coiled coil</keyword>
<evidence type="ECO:0000313" key="2">
    <source>
        <dbReference type="EMBL" id="MBD2770679.1"/>
    </source>
</evidence>
<comment type="caution">
    <text evidence="2">The sequence shown here is derived from an EMBL/GenBank/DDBJ whole genome shotgun (WGS) entry which is preliminary data.</text>
</comment>
<dbReference type="EMBL" id="JACXAE010000008">
    <property type="protein sequence ID" value="MBD2770679.1"/>
    <property type="molecule type" value="Genomic_DNA"/>
</dbReference>
<evidence type="ECO:0000256" key="1">
    <source>
        <dbReference type="SAM" id="Coils"/>
    </source>
</evidence>
<feature type="coiled-coil region" evidence="1">
    <location>
        <begin position="144"/>
        <end position="171"/>
    </location>
</feature>
<evidence type="ECO:0000313" key="3">
    <source>
        <dbReference type="Proteomes" id="UP000629098"/>
    </source>
</evidence>
<accession>A0A8J6XAD2</accession>
<protein>
    <submittedName>
        <fullName evidence="2">Uncharacterized protein</fullName>
    </submittedName>
</protein>
<dbReference type="RefSeq" id="WP_190824980.1">
    <property type="nucleotide sequence ID" value="NZ_CAWPPI010000008.1"/>
</dbReference>
<gene>
    <name evidence="2" type="ORF">ICL16_00695</name>
</gene>